<dbReference type="VEuPathDB" id="TrichDB:TRFO_40533"/>
<dbReference type="PROSITE" id="PS50222">
    <property type="entry name" value="EF_HAND_2"/>
    <property type="match status" value="3"/>
</dbReference>
<accession>A0A1J4J4S5</accession>
<dbReference type="AlphaFoldDB" id="A0A1J4J4S5"/>
<keyword evidence="1" id="KW-0479">Metal-binding</keyword>
<sequence length="166" mass="19132">MSQAQTIVPVTISTFDKQYLESLKADFANYDADSSGCLDKKEFTNWLTNNGTPEKKAKHIFDIADADRNGRISFEEFRNFATTSDNIVIHGNLDAYIQMVFNAVDRKNTGHLNFAQFKQFMKYMDTPLGFFNARKMFRQYDEDGNGTVEFEELSKILNFQMNKSLT</sequence>
<name>A0A1J4J4S5_9EUKA</name>
<evidence type="ECO:0000256" key="2">
    <source>
        <dbReference type="ARBA" id="ARBA00022737"/>
    </source>
</evidence>
<keyword evidence="3" id="KW-0106">Calcium</keyword>
<organism evidence="5 6">
    <name type="scientific">Tritrichomonas foetus</name>
    <dbReference type="NCBI Taxonomy" id="1144522"/>
    <lineage>
        <taxon>Eukaryota</taxon>
        <taxon>Metamonada</taxon>
        <taxon>Parabasalia</taxon>
        <taxon>Tritrichomonadida</taxon>
        <taxon>Tritrichomonadidae</taxon>
        <taxon>Tritrichomonas</taxon>
    </lineage>
</organism>
<gene>
    <name evidence="5" type="ORF">TRFO_40533</name>
</gene>
<evidence type="ECO:0000256" key="1">
    <source>
        <dbReference type="ARBA" id="ARBA00022723"/>
    </source>
</evidence>
<evidence type="ECO:0000313" key="6">
    <source>
        <dbReference type="Proteomes" id="UP000179807"/>
    </source>
</evidence>
<feature type="domain" description="EF-hand" evidence="4">
    <location>
        <begin position="133"/>
        <end position="163"/>
    </location>
</feature>
<feature type="domain" description="EF-hand" evidence="4">
    <location>
        <begin position="92"/>
        <end position="127"/>
    </location>
</feature>
<protein>
    <submittedName>
        <fullName evidence="5">EF hand family protein</fullName>
    </submittedName>
</protein>
<dbReference type="PANTHER" id="PTHR45942">
    <property type="entry name" value="PROTEIN PHOSPATASE 3 REGULATORY SUBUNIT B ALPHA ISOFORM TYPE 1"/>
    <property type="match status" value="1"/>
</dbReference>
<feature type="domain" description="EF-hand" evidence="4">
    <location>
        <begin position="52"/>
        <end position="87"/>
    </location>
</feature>
<proteinExistence type="predicted"/>
<dbReference type="Pfam" id="PF13833">
    <property type="entry name" value="EF-hand_8"/>
    <property type="match status" value="1"/>
</dbReference>
<dbReference type="Pfam" id="PF13499">
    <property type="entry name" value="EF-hand_7"/>
    <property type="match status" value="1"/>
</dbReference>
<dbReference type="InterPro" id="IPR011992">
    <property type="entry name" value="EF-hand-dom_pair"/>
</dbReference>
<dbReference type="InterPro" id="IPR002048">
    <property type="entry name" value="EF_hand_dom"/>
</dbReference>
<dbReference type="OrthoDB" id="26525at2759"/>
<reference evidence="5" key="1">
    <citation type="submission" date="2016-10" db="EMBL/GenBank/DDBJ databases">
        <authorList>
            <person name="Benchimol M."/>
            <person name="Almeida L.G."/>
            <person name="Vasconcelos A.T."/>
            <person name="Perreira-Neves A."/>
            <person name="Rosa I.A."/>
            <person name="Tasca T."/>
            <person name="Bogo M.R."/>
            <person name="de Souza W."/>
        </authorList>
    </citation>
    <scope>NUCLEOTIDE SEQUENCE [LARGE SCALE GENOMIC DNA]</scope>
    <source>
        <strain evidence="5">K</strain>
    </source>
</reference>
<evidence type="ECO:0000313" key="5">
    <source>
        <dbReference type="EMBL" id="OHS93143.1"/>
    </source>
</evidence>
<dbReference type="InterPro" id="IPR018247">
    <property type="entry name" value="EF_Hand_1_Ca_BS"/>
</dbReference>
<dbReference type="SUPFAM" id="SSF47473">
    <property type="entry name" value="EF-hand"/>
    <property type="match status" value="1"/>
</dbReference>
<dbReference type="Pfam" id="PF00036">
    <property type="entry name" value="EF-hand_1"/>
    <property type="match status" value="1"/>
</dbReference>
<evidence type="ECO:0000259" key="4">
    <source>
        <dbReference type="PROSITE" id="PS50222"/>
    </source>
</evidence>
<dbReference type="PROSITE" id="PS00018">
    <property type="entry name" value="EF_HAND_1"/>
    <property type="match status" value="2"/>
</dbReference>
<dbReference type="EMBL" id="MLAK01001428">
    <property type="protein sequence ID" value="OHS93143.1"/>
    <property type="molecule type" value="Genomic_DNA"/>
</dbReference>
<dbReference type="SMART" id="SM00054">
    <property type="entry name" value="EFh"/>
    <property type="match status" value="4"/>
</dbReference>
<comment type="caution">
    <text evidence="5">The sequence shown here is derived from an EMBL/GenBank/DDBJ whole genome shotgun (WGS) entry which is preliminary data.</text>
</comment>
<keyword evidence="2" id="KW-0677">Repeat</keyword>
<dbReference type="GeneID" id="94847967"/>
<dbReference type="GO" id="GO:0005509">
    <property type="term" value="F:calcium ion binding"/>
    <property type="evidence" value="ECO:0007669"/>
    <property type="project" value="InterPro"/>
</dbReference>
<dbReference type="Proteomes" id="UP000179807">
    <property type="component" value="Unassembled WGS sequence"/>
</dbReference>
<dbReference type="CDD" id="cd00051">
    <property type="entry name" value="EFh"/>
    <property type="match status" value="1"/>
</dbReference>
<keyword evidence="6" id="KW-1185">Reference proteome</keyword>
<dbReference type="RefSeq" id="XP_068346280.1">
    <property type="nucleotide sequence ID" value="XM_068513263.1"/>
</dbReference>
<dbReference type="Gene3D" id="1.10.238.10">
    <property type="entry name" value="EF-hand"/>
    <property type="match status" value="2"/>
</dbReference>
<evidence type="ECO:0000256" key="3">
    <source>
        <dbReference type="ARBA" id="ARBA00022837"/>
    </source>
</evidence>